<gene>
    <name evidence="1" type="ORF">GGE35_004108</name>
</gene>
<dbReference type="EMBL" id="JACIHM010000006">
    <property type="protein sequence ID" value="MBB4448271.1"/>
    <property type="molecule type" value="Genomic_DNA"/>
</dbReference>
<comment type="caution">
    <text evidence="1">The sequence shown here is derived from an EMBL/GenBank/DDBJ whole genome shotgun (WGS) entry which is preliminary data.</text>
</comment>
<proteinExistence type="predicted"/>
<organism evidence="1 2">
    <name type="scientific">Aliirhizobium cellulosilyticum</name>
    <dbReference type="NCBI Taxonomy" id="393664"/>
    <lineage>
        <taxon>Bacteria</taxon>
        <taxon>Pseudomonadati</taxon>
        <taxon>Pseudomonadota</taxon>
        <taxon>Alphaproteobacteria</taxon>
        <taxon>Hyphomicrobiales</taxon>
        <taxon>Rhizobiaceae</taxon>
        <taxon>Aliirhizobium</taxon>
    </lineage>
</organism>
<evidence type="ECO:0000313" key="1">
    <source>
        <dbReference type="EMBL" id="MBB4448271.1"/>
    </source>
</evidence>
<dbReference type="Proteomes" id="UP000576087">
    <property type="component" value="Unassembled WGS sequence"/>
</dbReference>
<name>A0A7W6V1K2_9HYPH</name>
<accession>A0A7W6V1K2</accession>
<reference evidence="1 2" key="1">
    <citation type="submission" date="2020-08" db="EMBL/GenBank/DDBJ databases">
        <title>Genomic Encyclopedia of Type Strains, Phase IV (KMG-V): Genome sequencing to study the core and pangenomes of soil and plant-associated prokaryotes.</title>
        <authorList>
            <person name="Whitman W."/>
        </authorList>
    </citation>
    <scope>NUCLEOTIDE SEQUENCE [LARGE SCALE GENOMIC DNA]</scope>
    <source>
        <strain evidence="1 2">SEMIA 452</strain>
    </source>
</reference>
<evidence type="ECO:0000313" key="2">
    <source>
        <dbReference type="Proteomes" id="UP000576087"/>
    </source>
</evidence>
<sequence length="45" mass="4977">MMMRTRAETKATLVRSDMPFMIDTTAIIEKTGTTISATVWISTAP</sequence>
<dbReference type="RefSeq" id="WP_183833776.1">
    <property type="nucleotide sequence ID" value="NZ_JACIHM010000006.1"/>
</dbReference>
<dbReference type="AlphaFoldDB" id="A0A7W6V1K2"/>
<protein>
    <submittedName>
        <fullName evidence="1">Uncharacterized protein</fullName>
    </submittedName>
</protein>